<evidence type="ECO:0000313" key="6">
    <source>
        <dbReference type="EMBL" id="TDL33960.1"/>
    </source>
</evidence>
<dbReference type="AlphaFoldDB" id="A0A4R5XQT8"/>
<organism evidence="6 7">
    <name type="scientific">Arthrobacter nitrophenolicus</name>
    <dbReference type="NCBI Taxonomy" id="683150"/>
    <lineage>
        <taxon>Bacteria</taxon>
        <taxon>Bacillati</taxon>
        <taxon>Actinomycetota</taxon>
        <taxon>Actinomycetes</taxon>
        <taxon>Micrococcales</taxon>
        <taxon>Micrococcaceae</taxon>
        <taxon>Arthrobacter</taxon>
    </lineage>
</organism>
<dbReference type="SUPFAM" id="SSF51679">
    <property type="entry name" value="Bacterial luciferase-like"/>
    <property type="match status" value="1"/>
</dbReference>
<keyword evidence="3" id="KW-0560">Oxidoreductase</keyword>
<dbReference type="RefSeq" id="WP_133350603.1">
    <property type="nucleotide sequence ID" value="NZ_SMZQ01000009.1"/>
</dbReference>
<feature type="domain" description="Luciferase-like" evidence="5">
    <location>
        <begin position="1"/>
        <end position="328"/>
    </location>
</feature>
<protein>
    <submittedName>
        <fullName evidence="6">LLM class flavin-dependent oxidoreductase</fullName>
    </submittedName>
</protein>
<dbReference type="Proteomes" id="UP000294621">
    <property type="component" value="Unassembled WGS sequence"/>
</dbReference>
<dbReference type="GO" id="GO:0005829">
    <property type="term" value="C:cytosol"/>
    <property type="evidence" value="ECO:0007669"/>
    <property type="project" value="TreeGrafter"/>
</dbReference>
<dbReference type="GO" id="GO:0016705">
    <property type="term" value="F:oxidoreductase activity, acting on paired donors, with incorporation or reduction of molecular oxygen"/>
    <property type="evidence" value="ECO:0007669"/>
    <property type="project" value="InterPro"/>
</dbReference>
<evidence type="ECO:0000256" key="2">
    <source>
        <dbReference type="ARBA" id="ARBA00022630"/>
    </source>
</evidence>
<evidence type="ECO:0000313" key="7">
    <source>
        <dbReference type="Proteomes" id="UP000294621"/>
    </source>
</evidence>
<name>A0A4R5XQT8_9MICC</name>
<comment type="similarity">
    <text evidence="1">Belongs to the bacterial luciferase oxidoreductase family.</text>
</comment>
<evidence type="ECO:0000259" key="5">
    <source>
        <dbReference type="Pfam" id="PF00296"/>
    </source>
</evidence>
<dbReference type="InterPro" id="IPR011251">
    <property type="entry name" value="Luciferase-like_dom"/>
</dbReference>
<sequence>MKLGLFLMTGHRPSQSQAPGGYKKGFEWDLEMIKTADRLGFSEAWVGEHFTNLWEPLPSPDLLIQAALRETKQIVLAAGAHVPGFHHPAELAARISYQDQLFEGRYMVGIGSGGTPTDAQMFGIDMSTGEHRRKAAEGLEIMRKYWTEEGPWRFEGEYWTCEKVEADAFAAVPGTLGNHLKPYQQPHPPIAVAGLSANSATLKWAGEEGLLPISLGMNTRFMAGQWDTYSTAAESRGRTADRNNWRIAREVVVADTDEEALDMARNGYFGEFLNEFLLPIFKFLGYSENWKHDDAVNAADIDLEYLLRHQFLIGSVETVTEQLLSMQEETGGFGTLLMEGVDYEEDKDRWFRSMQLMAKEVVPAVNAELAKKYSPVGAVA</sequence>
<evidence type="ECO:0000256" key="1">
    <source>
        <dbReference type="ARBA" id="ARBA00010426"/>
    </source>
</evidence>
<dbReference type="OrthoDB" id="9814695at2"/>
<comment type="caution">
    <text evidence="6">The sequence shown here is derived from an EMBL/GenBank/DDBJ whole genome shotgun (WGS) entry which is preliminary data.</text>
</comment>
<proteinExistence type="inferred from homology"/>
<gene>
    <name evidence="6" type="ORF">E2R57_15700</name>
</gene>
<accession>A0A4R5XQT8</accession>
<dbReference type="EMBL" id="SMZQ01000009">
    <property type="protein sequence ID" value="TDL33960.1"/>
    <property type="molecule type" value="Genomic_DNA"/>
</dbReference>
<dbReference type="InterPro" id="IPR036661">
    <property type="entry name" value="Luciferase-like_sf"/>
</dbReference>
<keyword evidence="4" id="KW-0503">Monooxygenase</keyword>
<evidence type="ECO:0000256" key="3">
    <source>
        <dbReference type="ARBA" id="ARBA00023002"/>
    </source>
</evidence>
<dbReference type="GO" id="GO:0004497">
    <property type="term" value="F:monooxygenase activity"/>
    <property type="evidence" value="ECO:0007669"/>
    <property type="project" value="UniProtKB-KW"/>
</dbReference>
<reference evidence="6 7" key="1">
    <citation type="submission" date="2019-03" db="EMBL/GenBank/DDBJ databases">
        <title>Genome Sequencing and Assembly of Various Microbes Isolated from Partially Reclaimed Soil and Acid Mine Drainage (AMD) Site.</title>
        <authorList>
            <person name="Steinbock B."/>
            <person name="Bechtold R."/>
            <person name="Sevigny J.L."/>
            <person name="Thomas D."/>
            <person name="Cuthill L.R."/>
            <person name="Aveiro Johannsen E.J."/>
            <person name="Thomas K."/>
            <person name="Ghosh A."/>
        </authorList>
    </citation>
    <scope>NUCLEOTIDE SEQUENCE [LARGE SCALE GENOMIC DNA]</scope>
    <source>
        <strain evidence="6 7">S-A1</strain>
    </source>
</reference>
<dbReference type="Gene3D" id="3.20.20.30">
    <property type="entry name" value="Luciferase-like domain"/>
    <property type="match status" value="1"/>
</dbReference>
<dbReference type="Pfam" id="PF00296">
    <property type="entry name" value="Bac_luciferase"/>
    <property type="match status" value="1"/>
</dbReference>
<dbReference type="PANTHER" id="PTHR30137:SF16">
    <property type="entry name" value="BLL0895 PROTEIN"/>
    <property type="match status" value="1"/>
</dbReference>
<dbReference type="PANTHER" id="PTHR30137">
    <property type="entry name" value="LUCIFERASE-LIKE MONOOXYGENASE"/>
    <property type="match status" value="1"/>
</dbReference>
<dbReference type="InterPro" id="IPR050766">
    <property type="entry name" value="Bact_Lucif_Oxidored"/>
</dbReference>
<evidence type="ECO:0000256" key="4">
    <source>
        <dbReference type="ARBA" id="ARBA00023033"/>
    </source>
</evidence>
<keyword evidence="2" id="KW-0285">Flavoprotein</keyword>